<evidence type="ECO:0000313" key="2">
    <source>
        <dbReference type="EMBL" id="MBB1059056.1"/>
    </source>
</evidence>
<evidence type="ECO:0000256" key="1">
    <source>
        <dbReference type="SAM" id="MobiDB-lite"/>
    </source>
</evidence>
<comment type="caution">
    <text evidence="2">The sequence shown here is derived from an EMBL/GenBank/DDBJ whole genome shotgun (WGS) entry which is preliminary data.</text>
</comment>
<feature type="region of interest" description="Disordered" evidence="1">
    <location>
        <begin position="39"/>
        <end position="61"/>
    </location>
</feature>
<name>A0A7W3Y4P5_9GAMM</name>
<accession>A0A7W3Y4P5</accession>
<evidence type="ECO:0000313" key="3">
    <source>
        <dbReference type="Proteomes" id="UP000523196"/>
    </source>
</evidence>
<protein>
    <recommendedName>
        <fullName evidence="4">Alanine acetyltransferase</fullName>
    </recommendedName>
</protein>
<sequence length="148" mass="15698">MSLPWTAEQREWLQALGHPVMVPVDAPMDAMTVAATPEGAPAARAAPPPERGPMLGIPKPRPMAPVLVDPAVPRAQPASGAPVPEAVRLDLSDPLYRALLRATAQRTPREGQALLAALDFELAALREGANAKRALWQGLRAARRGSRG</sequence>
<evidence type="ECO:0008006" key="4">
    <source>
        <dbReference type="Google" id="ProtNLM"/>
    </source>
</evidence>
<keyword evidence="3" id="KW-1185">Reference proteome</keyword>
<reference evidence="2 3" key="1">
    <citation type="submission" date="2020-08" db="EMBL/GenBank/DDBJ databases">
        <authorList>
            <person name="Xu S."/>
            <person name="Li A."/>
        </authorList>
    </citation>
    <scope>NUCLEOTIDE SEQUENCE [LARGE SCALE GENOMIC DNA]</scope>
    <source>
        <strain evidence="2 3">119BY6-57</strain>
    </source>
</reference>
<dbReference type="RefSeq" id="WP_182684721.1">
    <property type="nucleotide sequence ID" value="NZ_JACHTF010000001.1"/>
</dbReference>
<proteinExistence type="predicted"/>
<organism evidence="2 3">
    <name type="scientific">Marilutibacter spongiae</name>
    <dbReference type="NCBI Taxonomy" id="2025720"/>
    <lineage>
        <taxon>Bacteria</taxon>
        <taxon>Pseudomonadati</taxon>
        <taxon>Pseudomonadota</taxon>
        <taxon>Gammaproteobacteria</taxon>
        <taxon>Lysobacterales</taxon>
        <taxon>Lysobacteraceae</taxon>
        <taxon>Marilutibacter</taxon>
    </lineage>
</organism>
<dbReference type="EMBL" id="JACHTF010000001">
    <property type="protein sequence ID" value="MBB1059056.1"/>
    <property type="molecule type" value="Genomic_DNA"/>
</dbReference>
<dbReference type="Proteomes" id="UP000523196">
    <property type="component" value="Unassembled WGS sequence"/>
</dbReference>
<gene>
    <name evidence="2" type="ORF">H4F98_00545</name>
</gene>
<dbReference type="AlphaFoldDB" id="A0A7W3Y4P5"/>